<protein>
    <submittedName>
        <fullName evidence="2">Histidine phosphatase family protein</fullName>
    </submittedName>
</protein>
<dbReference type="SUPFAM" id="SSF53254">
    <property type="entry name" value="Phosphoglycerate mutase-like"/>
    <property type="match status" value="1"/>
</dbReference>
<reference evidence="2 3" key="1">
    <citation type="submission" date="2020-08" db="EMBL/GenBank/DDBJ databases">
        <title>Streptomycin Non-resistant strain, P. mexicana.</title>
        <authorList>
            <person name="Ganesh-Kumar S."/>
            <person name="Zhe T."/>
            <person name="Yu Z."/>
            <person name="Min Y."/>
        </authorList>
    </citation>
    <scope>NUCLEOTIDE SEQUENCE [LARGE SCALE GENOMIC DNA]</scope>
    <source>
        <strain evidence="2 3">GTZY2</strain>
    </source>
</reference>
<evidence type="ECO:0000256" key="1">
    <source>
        <dbReference type="SAM" id="SignalP"/>
    </source>
</evidence>
<dbReference type="SMART" id="SM00855">
    <property type="entry name" value="PGAM"/>
    <property type="match status" value="1"/>
</dbReference>
<dbReference type="Pfam" id="PF00300">
    <property type="entry name" value="His_Phos_1"/>
    <property type="match status" value="1"/>
</dbReference>
<gene>
    <name evidence="2" type="ORF">IAE60_10030</name>
</gene>
<keyword evidence="1" id="KW-0732">Signal</keyword>
<dbReference type="AlphaFoldDB" id="A0A7G9T888"/>
<dbReference type="InterPro" id="IPR029033">
    <property type="entry name" value="His_PPase_superfam"/>
</dbReference>
<dbReference type="CDD" id="cd07067">
    <property type="entry name" value="HP_PGM_like"/>
    <property type="match status" value="1"/>
</dbReference>
<accession>A0A7G9T888</accession>
<dbReference type="GeneID" id="81471307"/>
<dbReference type="RefSeq" id="WP_187572143.1">
    <property type="nucleotide sequence ID" value="NZ_CP060731.1"/>
</dbReference>
<dbReference type="EMBL" id="CP060731">
    <property type="protein sequence ID" value="QNN76313.1"/>
    <property type="molecule type" value="Genomic_DNA"/>
</dbReference>
<evidence type="ECO:0000313" key="3">
    <source>
        <dbReference type="Proteomes" id="UP000515838"/>
    </source>
</evidence>
<name>A0A7G9T888_PSEMX</name>
<feature type="chain" id="PRO_5028811625" evidence="1">
    <location>
        <begin position="20"/>
        <end position="178"/>
    </location>
</feature>
<sequence>MPRRFRVLLALLLVHLLVACGTTVPRDTAPLTFVVVRHAEKATDDPENPGLSAAGRARATALAERLRDAPLMAAYATEFRRTQQTAQPAAALHGVPVQAYFARGPAAEVAAQWRQAHDAGTVLVVAHSNTVPDLVAALCACATVPMDDTEYDRMSIVRFAADGRASLEVQRYGASSRP</sequence>
<proteinExistence type="predicted"/>
<dbReference type="Proteomes" id="UP000515838">
    <property type="component" value="Chromosome"/>
</dbReference>
<evidence type="ECO:0000313" key="2">
    <source>
        <dbReference type="EMBL" id="QNN76313.1"/>
    </source>
</evidence>
<feature type="signal peptide" evidence="1">
    <location>
        <begin position="1"/>
        <end position="19"/>
    </location>
</feature>
<dbReference type="InterPro" id="IPR013078">
    <property type="entry name" value="His_Pase_superF_clade-1"/>
</dbReference>
<organism evidence="2 3">
    <name type="scientific">Pseudoxanthomonas mexicana</name>
    <dbReference type="NCBI Taxonomy" id="128785"/>
    <lineage>
        <taxon>Bacteria</taxon>
        <taxon>Pseudomonadati</taxon>
        <taxon>Pseudomonadota</taxon>
        <taxon>Gammaproteobacteria</taxon>
        <taxon>Lysobacterales</taxon>
        <taxon>Lysobacteraceae</taxon>
        <taxon>Pseudoxanthomonas</taxon>
    </lineage>
</organism>
<dbReference type="Gene3D" id="3.40.50.1240">
    <property type="entry name" value="Phosphoglycerate mutase-like"/>
    <property type="match status" value="1"/>
</dbReference>
<dbReference type="PROSITE" id="PS51257">
    <property type="entry name" value="PROKAR_LIPOPROTEIN"/>
    <property type="match status" value="1"/>
</dbReference>